<dbReference type="OrthoDB" id="10249920at2759"/>
<evidence type="ECO:0000259" key="7">
    <source>
        <dbReference type="Pfam" id="PF04082"/>
    </source>
</evidence>
<name>A0A3D8QP90_9HELO</name>
<protein>
    <recommendedName>
        <fullName evidence="7">Xylanolytic transcriptional activator regulatory domain-containing protein</fullName>
    </recommendedName>
</protein>
<evidence type="ECO:0000256" key="5">
    <source>
        <dbReference type="ARBA" id="ARBA00023163"/>
    </source>
</evidence>
<keyword evidence="5" id="KW-0804">Transcription</keyword>
<evidence type="ECO:0000256" key="1">
    <source>
        <dbReference type="ARBA" id="ARBA00022723"/>
    </source>
</evidence>
<evidence type="ECO:0000256" key="4">
    <source>
        <dbReference type="ARBA" id="ARBA00023125"/>
    </source>
</evidence>
<comment type="caution">
    <text evidence="8">The sequence shown here is derived from an EMBL/GenBank/DDBJ whole genome shotgun (WGS) entry which is preliminary data.</text>
</comment>
<organism evidence="8 9">
    <name type="scientific">Coleophoma cylindrospora</name>
    <dbReference type="NCBI Taxonomy" id="1849047"/>
    <lineage>
        <taxon>Eukaryota</taxon>
        <taxon>Fungi</taxon>
        <taxon>Dikarya</taxon>
        <taxon>Ascomycota</taxon>
        <taxon>Pezizomycotina</taxon>
        <taxon>Leotiomycetes</taxon>
        <taxon>Helotiales</taxon>
        <taxon>Dermateaceae</taxon>
        <taxon>Coleophoma</taxon>
    </lineage>
</organism>
<keyword evidence="3" id="KW-0805">Transcription regulation</keyword>
<keyword evidence="2" id="KW-0862">Zinc</keyword>
<dbReference type="Pfam" id="PF04082">
    <property type="entry name" value="Fungal_trans"/>
    <property type="match status" value="1"/>
</dbReference>
<keyword evidence="6" id="KW-0539">Nucleus</keyword>
<gene>
    <name evidence="8" type="ORF">BP6252_11086</name>
</gene>
<reference evidence="8 9" key="1">
    <citation type="journal article" date="2018" name="IMA Fungus">
        <title>IMA Genome-F 9: Draft genome sequence of Annulohypoxylon stygium, Aspergillus mulundensis, Berkeleyomyces basicola (syn. Thielaviopsis basicola), Ceratocystis smalleyi, two Cercospora beticola strains, Coleophoma cylindrospora, Fusarium fracticaudum, Phialophora cf. hyalina, and Morchella septimelata.</title>
        <authorList>
            <person name="Wingfield B.D."/>
            <person name="Bills G.F."/>
            <person name="Dong Y."/>
            <person name="Huang W."/>
            <person name="Nel W.J."/>
            <person name="Swalarsk-Parry B.S."/>
            <person name="Vaghefi N."/>
            <person name="Wilken P.M."/>
            <person name="An Z."/>
            <person name="de Beer Z.W."/>
            <person name="De Vos L."/>
            <person name="Chen L."/>
            <person name="Duong T.A."/>
            <person name="Gao Y."/>
            <person name="Hammerbacher A."/>
            <person name="Kikkert J.R."/>
            <person name="Li Y."/>
            <person name="Li H."/>
            <person name="Li K."/>
            <person name="Li Q."/>
            <person name="Liu X."/>
            <person name="Ma X."/>
            <person name="Naidoo K."/>
            <person name="Pethybridge S.J."/>
            <person name="Sun J."/>
            <person name="Steenkamp E.T."/>
            <person name="van der Nest M.A."/>
            <person name="van Wyk S."/>
            <person name="Wingfield M.J."/>
            <person name="Xiong C."/>
            <person name="Yue Q."/>
            <person name="Zhang X."/>
        </authorList>
    </citation>
    <scope>NUCLEOTIDE SEQUENCE [LARGE SCALE GENOMIC DNA]</scope>
    <source>
        <strain evidence="8 9">BP6252</strain>
    </source>
</reference>
<dbReference type="GO" id="GO:0006351">
    <property type="term" value="P:DNA-templated transcription"/>
    <property type="evidence" value="ECO:0007669"/>
    <property type="project" value="InterPro"/>
</dbReference>
<dbReference type="InterPro" id="IPR051615">
    <property type="entry name" value="Transcr_Regulatory_Elem"/>
</dbReference>
<evidence type="ECO:0000256" key="2">
    <source>
        <dbReference type="ARBA" id="ARBA00022833"/>
    </source>
</evidence>
<evidence type="ECO:0000256" key="3">
    <source>
        <dbReference type="ARBA" id="ARBA00023015"/>
    </source>
</evidence>
<dbReference type="GO" id="GO:0008270">
    <property type="term" value="F:zinc ion binding"/>
    <property type="evidence" value="ECO:0007669"/>
    <property type="project" value="InterPro"/>
</dbReference>
<dbReference type="PANTHER" id="PTHR31313">
    <property type="entry name" value="TY1 ENHANCER ACTIVATOR"/>
    <property type="match status" value="1"/>
</dbReference>
<evidence type="ECO:0000313" key="9">
    <source>
        <dbReference type="Proteomes" id="UP000256645"/>
    </source>
</evidence>
<accession>A0A3D8QP90</accession>
<sequence length="528" mass="59310">MGAMMWKMNIGQSGEPSFTGPSGNFHLSHASAPATNTRYLLSLRETRHQTTFTELSQDLGMKQLLAELFMLYVNPVHLFLQPGTILSVENYPHADPGLRLLHTAIFAAALRYSVIDGSEGLSDVLMDHAETTALKCCKTCPSVKVVQALSILCWRELNEGHDSMAWIYTSMAGGLTISLGLHAMGVRNLAGPTIAADPNEHNIRIRTFWTFLFVERVLVTLFGRHCTIPWQRVDTPSLGSILAADASLDEIAFDHHCTLWFIHDKYMEQIYAFEPSEVEACKQSKLLLEARQSLLTFYRNTDRRLQFQRSNMPNSAIFLQMSYQMSTILIHRPYLRGPTDSTSFRLAVRAMTISASIITRLLFIFRKVSGFDTAPPFIIHHILTAAIMHLLRATDSRSELATQAINKLRICLEALEVMQTRWPRAAKAILLLQELANRWKIVAALPMRFSNYMGNIPADASDREGVYLADDAQWSDEAAYALWNNDNDQSISDDGNPMMDRNTVFSIAPGILADMDFSTGFSTFPAFE</sequence>
<proteinExistence type="predicted"/>
<dbReference type="GO" id="GO:0003677">
    <property type="term" value="F:DNA binding"/>
    <property type="evidence" value="ECO:0007669"/>
    <property type="project" value="UniProtKB-KW"/>
</dbReference>
<dbReference type="CDD" id="cd12148">
    <property type="entry name" value="fungal_TF_MHR"/>
    <property type="match status" value="1"/>
</dbReference>
<dbReference type="Proteomes" id="UP000256645">
    <property type="component" value="Unassembled WGS sequence"/>
</dbReference>
<keyword evidence="9" id="KW-1185">Reference proteome</keyword>
<dbReference type="PANTHER" id="PTHR31313:SF81">
    <property type="entry name" value="TY1 ENHANCER ACTIVATOR"/>
    <property type="match status" value="1"/>
</dbReference>
<evidence type="ECO:0000256" key="6">
    <source>
        <dbReference type="ARBA" id="ARBA00023242"/>
    </source>
</evidence>
<dbReference type="InterPro" id="IPR007219">
    <property type="entry name" value="XnlR_reg_dom"/>
</dbReference>
<evidence type="ECO:0000313" key="8">
    <source>
        <dbReference type="EMBL" id="RDW63541.1"/>
    </source>
</evidence>
<keyword evidence="1" id="KW-0479">Metal-binding</keyword>
<dbReference type="EMBL" id="PDLM01000013">
    <property type="protein sequence ID" value="RDW63541.1"/>
    <property type="molecule type" value="Genomic_DNA"/>
</dbReference>
<keyword evidence="4" id="KW-0238">DNA-binding</keyword>
<feature type="domain" description="Xylanolytic transcriptional activator regulatory" evidence="7">
    <location>
        <begin position="68"/>
        <end position="236"/>
    </location>
</feature>
<dbReference type="AlphaFoldDB" id="A0A3D8QP90"/>